<protein>
    <submittedName>
        <fullName evidence="6">Phosphoglycerate mutase</fullName>
    </submittedName>
</protein>
<feature type="active site" description="Tele-phosphohistidine intermediate" evidence="2">
    <location>
        <position position="45"/>
    </location>
</feature>
<dbReference type="Pfam" id="PF00300">
    <property type="entry name" value="His_Phos_1"/>
    <property type="match status" value="1"/>
</dbReference>
<feature type="binding site" evidence="3">
    <location>
        <begin position="44"/>
        <end position="51"/>
    </location>
    <ligand>
        <name>substrate</name>
    </ligand>
</feature>
<dbReference type="PANTHER" id="PTHR46517">
    <property type="entry name" value="FRUCTOSE-2,6-BISPHOSPHATASE TIGAR"/>
    <property type="match status" value="1"/>
</dbReference>
<evidence type="ECO:0000256" key="3">
    <source>
        <dbReference type="PIRSR" id="PIRSR613078-2"/>
    </source>
</evidence>
<sequence length="260" mass="28533">MKKISSIVVILLMSLSLVACGNGGETKSAPEKEKNEKVTIYVTRHGKTMFNQVHRAQGWSDTPLTKDGRDVASDLGKGLKEKKIDFDAVYTSDSGRARETAELILKAMGEEKKEVNESPKLRENGFGIFEGDFDENMWGKAAKTLGYKDMDDLVANLDKVGLDKAVDAIVANDTSKQAETRAEVKKRMQAEMKEIAEKQRKAGGGKVLVVSHGMAITSMISDWTDADTDQQLPNASVTELTYENGKFTVGKIGDTSYIEE</sequence>
<evidence type="ECO:0000313" key="7">
    <source>
        <dbReference type="Proteomes" id="UP000019251"/>
    </source>
</evidence>
<dbReference type="GO" id="GO:0045820">
    <property type="term" value="P:negative regulation of glycolytic process"/>
    <property type="evidence" value="ECO:0007669"/>
    <property type="project" value="TreeGrafter"/>
</dbReference>
<organism evidence="6 7">
    <name type="scientific">Listeria grayi FSL F6-1183</name>
    <dbReference type="NCBI Taxonomy" id="1265827"/>
    <lineage>
        <taxon>Bacteria</taxon>
        <taxon>Bacillati</taxon>
        <taxon>Bacillota</taxon>
        <taxon>Bacilli</taxon>
        <taxon>Bacillales</taxon>
        <taxon>Listeriaceae</taxon>
        <taxon>Listeria</taxon>
    </lineage>
</organism>
<dbReference type="GO" id="GO:0043456">
    <property type="term" value="P:regulation of pentose-phosphate shunt"/>
    <property type="evidence" value="ECO:0007669"/>
    <property type="project" value="TreeGrafter"/>
</dbReference>
<feature type="chain" id="PRO_5039323633" evidence="5">
    <location>
        <begin position="22"/>
        <end position="260"/>
    </location>
</feature>
<dbReference type="PANTHER" id="PTHR46517:SF1">
    <property type="entry name" value="FRUCTOSE-2,6-BISPHOSPHATASE TIGAR"/>
    <property type="match status" value="1"/>
</dbReference>
<dbReference type="CDD" id="cd07067">
    <property type="entry name" value="HP_PGM_like"/>
    <property type="match status" value="1"/>
</dbReference>
<dbReference type="PROSITE" id="PS51257">
    <property type="entry name" value="PROKAR_LIPOPROTEIN"/>
    <property type="match status" value="1"/>
</dbReference>
<dbReference type="SUPFAM" id="SSF53254">
    <property type="entry name" value="Phosphoglycerate mutase-like"/>
    <property type="match status" value="1"/>
</dbReference>
<dbReference type="InterPro" id="IPR029033">
    <property type="entry name" value="His_PPase_superfam"/>
</dbReference>
<comment type="caution">
    <text evidence="6">The sequence shown here is derived from an EMBL/GenBank/DDBJ whole genome shotgun (WGS) entry which is preliminary data.</text>
</comment>
<evidence type="ECO:0000256" key="1">
    <source>
        <dbReference type="ARBA" id="ARBA00022801"/>
    </source>
</evidence>
<name>A0A829RAQ3_LISGR</name>
<dbReference type="Proteomes" id="UP000019251">
    <property type="component" value="Unassembled WGS sequence"/>
</dbReference>
<evidence type="ECO:0000256" key="2">
    <source>
        <dbReference type="PIRSR" id="PIRSR613078-1"/>
    </source>
</evidence>
<dbReference type="GO" id="GO:0004331">
    <property type="term" value="F:fructose-2,6-bisphosphate 2-phosphatase activity"/>
    <property type="evidence" value="ECO:0007669"/>
    <property type="project" value="TreeGrafter"/>
</dbReference>
<feature type="signal peptide" evidence="5">
    <location>
        <begin position="1"/>
        <end position="21"/>
    </location>
</feature>
<dbReference type="Gene3D" id="3.40.50.1240">
    <property type="entry name" value="Phosphoglycerate mutase-like"/>
    <property type="match status" value="1"/>
</dbReference>
<dbReference type="RefSeq" id="WP_036103510.1">
    <property type="nucleotide sequence ID" value="NZ_AODG01000003.1"/>
</dbReference>
<evidence type="ECO:0000256" key="5">
    <source>
        <dbReference type="SAM" id="SignalP"/>
    </source>
</evidence>
<keyword evidence="1" id="KW-0378">Hydrolase</keyword>
<feature type="binding site" evidence="3">
    <location>
        <position position="96"/>
    </location>
    <ligand>
        <name>substrate</name>
    </ligand>
</feature>
<proteinExistence type="predicted"/>
<feature type="active site" description="Proton donor/acceptor" evidence="2">
    <location>
        <position position="123"/>
    </location>
</feature>
<dbReference type="InterPro" id="IPR051695">
    <property type="entry name" value="Phosphoglycerate_Mutase"/>
</dbReference>
<dbReference type="AlphaFoldDB" id="A0A829RAQ3"/>
<dbReference type="InterPro" id="IPR013078">
    <property type="entry name" value="His_Pase_superF_clade-1"/>
</dbReference>
<dbReference type="EMBL" id="AODG01000003">
    <property type="protein sequence ID" value="EUJ30386.1"/>
    <property type="molecule type" value="Genomic_DNA"/>
</dbReference>
<dbReference type="SMART" id="SM00855">
    <property type="entry name" value="PGAM"/>
    <property type="match status" value="1"/>
</dbReference>
<keyword evidence="5" id="KW-0732">Signal</keyword>
<gene>
    <name evidence="6" type="ORF">LMUR_00860</name>
</gene>
<reference evidence="6 7" key="1">
    <citation type="submission" date="2012-12" db="EMBL/GenBank/DDBJ databases">
        <title>Novel taxa of Listeriaceae from agricultural environments in the United States.</title>
        <authorList>
            <person name="den Bakker H.C."/>
            <person name="Allred A."/>
            <person name="Warchocki S."/>
            <person name="Wright E.M."/>
            <person name="Burrell A."/>
            <person name="Nightingale K.K."/>
            <person name="Kephart D."/>
            <person name="Wiedmann M."/>
        </authorList>
    </citation>
    <scope>NUCLEOTIDE SEQUENCE [LARGE SCALE GENOMIC DNA]</scope>
    <source>
        <strain evidence="6 7">FSL F6-1183</strain>
    </source>
</reference>
<evidence type="ECO:0000256" key="4">
    <source>
        <dbReference type="PIRSR" id="PIRSR613078-3"/>
    </source>
</evidence>
<feature type="site" description="Transition state stabilizer" evidence="4">
    <location>
        <position position="212"/>
    </location>
</feature>
<dbReference type="GO" id="GO:0005829">
    <property type="term" value="C:cytosol"/>
    <property type="evidence" value="ECO:0007669"/>
    <property type="project" value="TreeGrafter"/>
</dbReference>
<evidence type="ECO:0000313" key="6">
    <source>
        <dbReference type="EMBL" id="EUJ30386.1"/>
    </source>
</evidence>
<accession>A0A829RAQ3</accession>